<organism evidence="1">
    <name type="scientific">Candidatus Kentrum sp. DK</name>
    <dbReference type="NCBI Taxonomy" id="2126562"/>
    <lineage>
        <taxon>Bacteria</taxon>
        <taxon>Pseudomonadati</taxon>
        <taxon>Pseudomonadota</taxon>
        <taxon>Gammaproteobacteria</taxon>
        <taxon>Candidatus Kentrum</taxon>
    </lineage>
</organism>
<dbReference type="AlphaFoldDB" id="A0A450T5Y8"/>
<protein>
    <recommendedName>
        <fullName evidence="2">Sulfotransferase domain-containing protein</fullName>
    </recommendedName>
</protein>
<dbReference type="InterPro" id="IPR027417">
    <property type="entry name" value="P-loop_NTPase"/>
</dbReference>
<gene>
    <name evidence="1" type="ORF">BECKDK2373C_GA0170839_10958</name>
</gene>
<reference evidence="1" key="1">
    <citation type="submission" date="2019-02" db="EMBL/GenBank/DDBJ databases">
        <authorList>
            <person name="Gruber-Vodicka R. H."/>
            <person name="Seah K. B. B."/>
        </authorList>
    </citation>
    <scope>NUCLEOTIDE SEQUENCE</scope>
    <source>
        <strain evidence="1">BECK_DK161</strain>
    </source>
</reference>
<name>A0A450T5Y8_9GAMM</name>
<dbReference type="SUPFAM" id="SSF52540">
    <property type="entry name" value="P-loop containing nucleoside triphosphate hydrolases"/>
    <property type="match status" value="1"/>
</dbReference>
<proteinExistence type="predicted"/>
<evidence type="ECO:0008006" key="2">
    <source>
        <dbReference type="Google" id="ProtNLM"/>
    </source>
</evidence>
<evidence type="ECO:0000313" key="1">
    <source>
        <dbReference type="EMBL" id="VFJ62240.1"/>
    </source>
</evidence>
<accession>A0A450T5Y8</accession>
<dbReference type="EMBL" id="CAADEY010000095">
    <property type="protein sequence ID" value="VFJ62240.1"/>
    <property type="molecule type" value="Genomic_DNA"/>
</dbReference>
<sequence length="267" mass="31427">MKNIRHSYTYIRRCMSNRALPESVYFYTFHKCASTLFSRYVLKNVDGLYNMDYASQISSGNRVWQKKLTFEERGFIYGPIRISANETTPVGKMLVKPTIGHDFIRDKVALFLVRDPRDILISSYYSFGFTHGLSRVVELRKRQENRRKRICKQTLDEYVLQAAENQIKFFGILYDLSNACERSVILKYEDMVDDFDTFTEQLRRYVFIKDSVIHGIYERSRPRKIEDLTSHRRSGQVQGFRHKLEEGTIDALSRKLADTLSLFGYKA</sequence>
<dbReference type="Gene3D" id="3.40.50.300">
    <property type="entry name" value="P-loop containing nucleotide triphosphate hydrolases"/>
    <property type="match status" value="1"/>
</dbReference>